<name>A0ACB8TSV2_9APHY</name>
<protein>
    <submittedName>
        <fullName evidence="1">Cytochrome P450</fullName>
    </submittedName>
</protein>
<sequence length="506" mass="57890">MLSPVIAIILVILSTTVLVLRHKRLRTLPPGPPGWPIIGNLFDIHQESPWIAYSNWSKTYGDIVLLRVLGTPMLIVSSADIALELMDKRSVIYSSRPTFIMDEMTGWGFNLALIPYGQRWRNLRRKVHEHFHQIVTSRYRNKQTKHVHAFLCQCLNSPERQFNYKLVHQLLATTIMDIVYGIEIKDMDDDYIKNVVESLEVFGEIKQPGKYWVNYMPFLRYIPQWVPGNTSAKYAAHSRPVVEEMVNRPFNAVQDGEQTSNDCVAVSMLAKIELQPDIEKRKEEETYAKHATGILYAETTFSLLQAFFCGMAMSPDIQQRAQQELESVVGPERLPTYDDQDRLPYVQAIFMECLRWMTTAPLGGSHSVTQDDYYNGYFIPSGTIIIPNAWHMLHNPEEYPEPDKFNPDRFIKDGMINPAIRDPTTIAFGFGRRICPGRHFAKDTAFLVIASILHTFDVKPSIDENGHELDPTPQLRGSAVSFPSPLNYRLISRSEAAEKLVRATEL</sequence>
<dbReference type="EMBL" id="MU274935">
    <property type="protein sequence ID" value="KAI0085090.1"/>
    <property type="molecule type" value="Genomic_DNA"/>
</dbReference>
<keyword evidence="2" id="KW-1185">Reference proteome</keyword>
<evidence type="ECO:0000313" key="1">
    <source>
        <dbReference type="EMBL" id="KAI0085090.1"/>
    </source>
</evidence>
<organism evidence="1 2">
    <name type="scientific">Irpex rosettiformis</name>
    <dbReference type="NCBI Taxonomy" id="378272"/>
    <lineage>
        <taxon>Eukaryota</taxon>
        <taxon>Fungi</taxon>
        <taxon>Dikarya</taxon>
        <taxon>Basidiomycota</taxon>
        <taxon>Agaricomycotina</taxon>
        <taxon>Agaricomycetes</taxon>
        <taxon>Polyporales</taxon>
        <taxon>Irpicaceae</taxon>
        <taxon>Irpex</taxon>
    </lineage>
</organism>
<gene>
    <name evidence="1" type="ORF">BDY19DRAFT_464791</name>
</gene>
<evidence type="ECO:0000313" key="2">
    <source>
        <dbReference type="Proteomes" id="UP001055072"/>
    </source>
</evidence>
<dbReference type="Proteomes" id="UP001055072">
    <property type="component" value="Unassembled WGS sequence"/>
</dbReference>
<accession>A0ACB8TSV2</accession>
<comment type="caution">
    <text evidence="1">The sequence shown here is derived from an EMBL/GenBank/DDBJ whole genome shotgun (WGS) entry which is preliminary data.</text>
</comment>
<proteinExistence type="predicted"/>
<reference evidence="1" key="1">
    <citation type="journal article" date="2021" name="Environ. Microbiol.">
        <title>Gene family expansions and transcriptome signatures uncover fungal adaptations to wood decay.</title>
        <authorList>
            <person name="Hage H."/>
            <person name="Miyauchi S."/>
            <person name="Viragh M."/>
            <person name="Drula E."/>
            <person name="Min B."/>
            <person name="Chaduli D."/>
            <person name="Navarro D."/>
            <person name="Favel A."/>
            <person name="Norest M."/>
            <person name="Lesage-Meessen L."/>
            <person name="Balint B."/>
            <person name="Merenyi Z."/>
            <person name="de Eugenio L."/>
            <person name="Morin E."/>
            <person name="Martinez A.T."/>
            <person name="Baldrian P."/>
            <person name="Stursova M."/>
            <person name="Martinez M.J."/>
            <person name="Novotny C."/>
            <person name="Magnuson J.K."/>
            <person name="Spatafora J.W."/>
            <person name="Maurice S."/>
            <person name="Pangilinan J."/>
            <person name="Andreopoulos W."/>
            <person name="LaButti K."/>
            <person name="Hundley H."/>
            <person name="Na H."/>
            <person name="Kuo A."/>
            <person name="Barry K."/>
            <person name="Lipzen A."/>
            <person name="Henrissat B."/>
            <person name="Riley R."/>
            <person name="Ahrendt S."/>
            <person name="Nagy L.G."/>
            <person name="Grigoriev I.V."/>
            <person name="Martin F."/>
            <person name="Rosso M.N."/>
        </authorList>
    </citation>
    <scope>NUCLEOTIDE SEQUENCE</scope>
    <source>
        <strain evidence="1">CBS 384.51</strain>
    </source>
</reference>